<dbReference type="GO" id="GO:0008955">
    <property type="term" value="F:peptidoglycan glycosyltransferase activity"/>
    <property type="evidence" value="ECO:0007669"/>
    <property type="project" value="UniProtKB-EC"/>
</dbReference>
<feature type="transmembrane region" description="Helical" evidence="15">
    <location>
        <begin position="36"/>
        <end position="59"/>
    </location>
</feature>
<evidence type="ECO:0000256" key="3">
    <source>
        <dbReference type="ARBA" id="ARBA00022645"/>
    </source>
</evidence>
<evidence type="ECO:0000256" key="12">
    <source>
        <dbReference type="ARBA" id="ARBA00034000"/>
    </source>
</evidence>
<dbReference type="PANTHER" id="PTHR32282:SF29">
    <property type="entry name" value="PENICILLIN-BINDING PROTEIN 1A"/>
    <property type="match status" value="1"/>
</dbReference>
<evidence type="ECO:0000256" key="11">
    <source>
        <dbReference type="ARBA" id="ARBA00023316"/>
    </source>
</evidence>
<dbReference type="CDD" id="cd00063">
    <property type="entry name" value="FN3"/>
    <property type="match status" value="1"/>
</dbReference>
<evidence type="ECO:0000256" key="13">
    <source>
        <dbReference type="ARBA" id="ARBA00049902"/>
    </source>
</evidence>
<evidence type="ECO:0000256" key="4">
    <source>
        <dbReference type="ARBA" id="ARBA00022670"/>
    </source>
</evidence>
<feature type="region of interest" description="Disordered" evidence="14">
    <location>
        <begin position="1"/>
        <end position="27"/>
    </location>
</feature>
<keyword evidence="3" id="KW-0121">Carboxypeptidase</keyword>
<dbReference type="SUPFAM" id="SSF49265">
    <property type="entry name" value="Fibronectin type III"/>
    <property type="match status" value="1"/>
</dbReference>
<evidence type="ECO:0000313" key="17">
    <source>
        <dbReference type="EMBL" id="RAZ79076.1"/>
    </source>
</evidence>
<keyword evidence="15" id="KW-1133">Transmembrane helix</keyword>
<dbReference type="InterPro" id="IPR013783">
    <property type="entry name" value="Ig-like_fold"/>
</dbReference>
<evidence type="ECO:0000256" key="8">
    <source>
        <dbReference type="ARBA" id="ARBA00022960"/>
    </source>
</evidence>
<organism evidence="17 18">
    <name type="scientific">Planococcus halotolerans</name>
    <dbReference type="NCBI Taxonomy" id="2233542"/>
    <lineage>
        <taxon>Bacteria</taxon>
        <taxon>Bacillati</taxon>
        <taxon>Bacillota</taxon>
        <taxon>Bacilli</taxon>
        <taxon>Bacillales</taxon>
        <taxon>Caryophanaceae</taxon>
        <taxon>Planococcus</taxon>
    </lineage>
</organism>
<dbReference type="FunFam" id="1.10.3810.10:FF:000001">
    <property type="entry name" value="Penicillin-binding protein 1A"/>
    <property type="match status" value="1"/>
</dbReference>
<dbReference type="InterPro" id="IPR036950">
    <property type="entry name" value="PBP_transglycosylase"/>
</dbReference>
<dbReference type="InterPro" id="IPR036116">
    <property type="entry name" value="FN3_sf"/>
</dbReference>
<dbReference type="Pfam" id="PF00905">
    <property type="entry name" value="Transpeptidase"/>
    <property type="match status" value="1"/>
</dbReference>
<dbReference type="Gene3D" id="3.40.710.10">
    <property type="entry name" value="DD-peptidase/beta-lactamase superfamily"/>
    <property type="match status" value="1"/>
</dbReference>
<dbReference type="GO" id="GO:0008658">
    <property type="term" value="F:penicillin binding"/>
    <property type="evidence" value="ECO:0007669"/>
    <property type="project" value="InterPro"/>
</dbReference>
<proteinExistence type="inferred from homology"/>
<comment type="caution">
    <text evidence="17">The sequence shown here is derived from an EMBL/GenBank/DDBJ whole genome shotgun (WGS) entry which is preliminary data.</text>
</comment>
<evidence type="ECO:0000256" key="10">
    <source>
        <dbReference type="ARBA" id="ARBA00023268"/>
    </source>
</evidence>
<dbReference type="GO" id="GO:0006508">
    <property type="term" value="P:proteolysis"/>
    <property type="evidence" value="ECO:0007669"/>
    <property type="project" value="UniProtKB-KW"/>
</dbReference>
<dbReference type="PROSITE" id="PS50853">
    <property type="entry name" value="FN3"/>
    <property type="match status" value="1"/>
</dbReference>
<dbReference type="InterPro" id="IPR001460">
    <property type="entry name" value="PCN-bd_Tpept"/>
</dbReference>
<dbReference type="SMART" id="SM00060">
    <property type="entry name" value="FN3"/>
    <property type="match status" value="1"/>
</dbReference>
<comment type="similarity">
    <text evidence="2">In the N-terminal section; belongs to the glycosyltransferase 51 family.</text>
</comment>
<dbReference type="GO" id="GO:0009252">
    <property type="term" value="P:peptidoglycan biosynthetic process"/>
    <property type="evidence" value="ECO:0007669"/>
    <property type="project" value="UniProtKB-KW"/>
</dbReference>
<feature type="region of interest" description="Disordered" evidence="14">
    <location>
        <begin position="775"/>
        <end position="912"/>
    </location>
</feature>
<evidence type="ECO:0000256" key="7">
    <source>
        <dbReference type="ARBA" id="ARBA00022801"/>
    </source>
</evidence>
<dbReference type="AlphaFoldDB" id="A0A365L0Y7"/>
<dbReference type="InterPro" id="IPR050396">
    <property type="entry name" value="Glycosyltr_51/Transpeptidase"/>
</dbReference>
<comment type="similarity">
    <text evidence="1">In the C-terminal section; belongs to the transpeptidase family.</text>
</comment>
<gene>
    <name evidence="17" type="ORF">DP120_05525</name>
</gene>
<dbReference type="GO" id="GO:0030288">
    <property type="term" value="C:outer membrane-bounded periplasmic space"/>
    <property type="evidence" value="ECO:0007669"/>
    <property type="project" value="TreeGrafter"/>
</dbReference>
<feature type="compositionally biased region" description="Acidic residues" evidence="14">
    <location>
        <begin position="788"/>
        <end position="819"/>
    </location>
</feature>
<reference evidence="17 18" key="1">
    <citation type="submission" date="2018-06" db="EMBL/GenBank/DDBJ databases">
        <title>The draft genome sequences of strains SCU63 and S1.</title>
        <authorList>
            <person name="Gan L."/>
        </authorList>
    </citation>
    <scope>NUCLEOTIDE SEQUENCE [LARGE SCALE GENOMIC DNA]</scope>
    <source>
        <strain evidence="17 18">SCU63</strain>
    </source>
</reference>
<dbReference type="Gene3D" id="1.10.3810.10">
    <property type="entry name" value="Biosynthetic peptidoglycan transglycosylase-like"/>
    <property type="match status" value="1"/>
</dbReference>
<evidence type="ECO:0000256" key="6">
    <source>
        <dbReference type="ARBA" id="ARBA00022679"/>
    </source>
</evidence>
<sequence>MSEKQMSREQRRKAMEQQKKKDKKNKNSSGGWFKRIILTILIIGVIGLVFGVGLFTYYASSAPELDEELLRDPISPTFLAADGETEIPYMTVEDREYVNYEDIPKLMENAILATEDNRFYEHPGIDIIRLGGAVIANVTGGFGSQGASTITQQVIKNSFLKNDKTLERKAQEAYLAYQLEQEYSKEEIFEMYFNKILMSGNTYGFGTASENFFGKHVSELELHEAAMLAGMPQSPNGYNPFNNPDRAQDRRNIVLSLMEQHGKITTEEKEAAQAIPVTETLLPEEQRPTPPSGEYTAFMEMVENEIEALDADISLDEGLTVYTTLEPDVQKAVNDTMASDIFFNDEVQSALTVVDTETGAIRAIGAAREYSGDVRRNYATARDRQIGSTIKPLLDYGPAIEYLNWSTGKTLVDEPYSYEDGGQEVRNFDGNFLGEMTMREALYRSRNIPAIKTLNEVGIGNAKEFTQKLGLDFGDIFESAAIGSTEDYINTVDLAGAYAAFGNDGIYTKPHTVTKIVFRDGTTEQVVAPESVPAMKDSTAYMVTDMLRDVLNPNLSGASGTTAAVNGVDIAGKTGTTNYSADDLEKYGHDSSSAPDIWFAGYSPEYSISVWSGYPSKEGAMDTASNERLLSQQVFKDVMSKISSPDAGRFQQPESVVEATIEVGTEPLQLASDYTPSDQKSTELFVRGTVPNEVSEEFVQEDLDAPTGLRASVDGSNVELTWNYGDIEDVQFEVAVEAEGNRTVLTTTDDKSYTYEALEEGRAYTFSVIAVKDEQRSDPASVIVEVTPPEEPEEPEETPSADEEAPPENEAPPEDEAPPEGEGNGEGNGNGGNEGNGEGNGDGEAPPEDGGDGDGDGETPPEDGSGDGENSNGEANGASVPPANGNGNNGNGNNGNDGNGNNEGNGNGNNEE</sequence>
<dbReference type="Pfam" id="PF00041">
    <property type="entry name" value="fn3"/>
    <property type="match status" value="1"/>
</dbReference>
<keyword evidence="9" id="KW-0573">Peptidoglycan synthesis</keyword>
<protein>
    <submittedName>
        <fullName evidence="17">Penicillin-binding protein</fullName>
    </submittedName>
</protein>
<dbReference type="InterPro" id="IPR003961">
    <property type="entry name" value="FN3_dom"/>
</dbReference>
<keyword evidence="8" id="KW-0133">Cell shape</keyword>
<keyword evidence="4" id="KW-0645">Protease</keyword>
<dbReference type="EMBL" id="QLZR01000002">
    <property type="protein sequence ID" value="RAZ79076.1"/>
    <property type="molecule type" value="Genomic_DNA"/>
</dbReference>
<comment type="catalytic activity">
    <reaction evidence="13">
        <text>[GlcNAc-(1-&gt;4)-Mur2Ac(oyl-L-Ala-gamma-D-Glu-L-Lys-D-Ala-D-Ala)](n)-di-trans,octa-cis-undecaprenyl diphosphate + beta-D-GlcNAc-(1-&gt;4)-Mur2Ac(oyl-L-Ala-gamma-D-Glu-L-Lys-D-Ala-D-Ala)-di-trans,octa-cis-undecaprenyl diphosphate = [GlcNAc-(1-&gt;4)-Mur2Ac(oyl-L-Ala-gamma-D-Glu-L-Lys-D-Ala-D-Ala)](n+1)-di-trans,octa-cis-undecaprenyl diphosphate + di-trans,octa-cis-undecaprenyl diphosphate + H(+)</text>
        <dbReference type="Rhea" id="RHEA:23708"/>
        <dbReference type="Rhea" id="RHEA-COMP:9602"/>
        <dbReference type="Rhea" id="RHEA-COMP:9603"/>
        <dbReference type="ChEBI" id="CHEBI:15378"/>
        <dbReference type="ChEBI" id="CHEBI:58405"/>
        <dbReference type="ChEBI" id="CHEBI:60033"/>
        <dbReference type="ChEBI" id="CHEBI:78435"/>
        <dbReference type="EC" id="2.4.99.28"/>
    </reaction>
</comment>
<evidence type="ECO:0000256" key="14">
    <source>
        <dbReference type="SAM" id="MobiDB-lite"/>
    </source>
</evidence>
<feature type="domain" description="Fibronectin type-III" evidence="16">
    <location>
        <begin position="705"/>
        <end position="790"/>
    </location>
</feature>
<dbReference type="GO" id="GO:0009002">
    <property type="term" value="F:serine-type D-Ala-D-Ala carboxypeptidase activity"/>
    <property type="evidence" value="ECO:0007669"/>
    <property type="project" value="UniProtKB-EC"/>
</dbReference>
<dbReference type="InterPro" id="IPR012338">
    <property type="entry name" value="Beta-lactam/transpept-like"/>
</dbReference>
<evidence type="ECO:0000259" key="16">
    <source>
        <dbReference type="PROSITE" id="PS50853"/>
    </source>
</evidence>
<feature type="compositionally biased region" description="Basic and acidic residues" evidence="14">
    <location>
        <begin position="1"/>
        <end position="19"/>
    </location>
</feature>
<keyword evidence="5" id="KW-0328">Glycosyltransferase</keyword>
<evidence type="ECO:0000256" key="2">
    <source>
        <dbReference type="ARBA" id="ARBA00007739"/>
    </source>
</evidence>
<dbReference type="Gene3D" id="2.60.40.10">
    <property type="entry name" value="Immunoglobulins"/>
    <property type="match status" value="1"/>
</dbReference>
<evidence type="ECO:0000256" key="1">
    <source>
        <dbReference type="ARBA" id="ARBA00007090"/>
    </source>
</evidence>
<feature type="compositionally biased region" description="Gly residues" evidence="14">
    <location>
        <begin position="822"/>
        <end position="842"/>
    </location>
</feature>
<keyword evidence="15" id="KW-0812">Transmembrane</keyword>
<keyword evidence="6" id="KW-0808">Transferase</keyword>
<dbReference type="PANTHER" id="PTHR32282">
    <property type="entry name" value="BINDING PROTEIN TRANSPEPTIDASE, PUTATIVE-RELATED"/>
    <property type="match status" value="1"/>
</dbReference>
<dbReference type="InterPro" id="IPR001264">
    <property type="entry name" value="Glyco_trans_51"/>
</dbReference>
<dbReference type="Pfam" id="PF00912">
    <property type="entry name" value="Transgly"/>
    <property type="match status" value="1"/>
</dbReference>
<keyword evidence="10" id="KW-0511">Multifunctional enzyme</keyword>
<dbReference type="NCBIfam" id="TIGR02074">
    <property type="entry name" value="PBP_1a_fam"/>
    <property type="match status" value="1"/>
</dbReference>
<evidence type="ECO:0000256" key="15">
    <source>
        <dbReference type="SAM" id="Phobius"/>
    </source>
</evidence>
<evidence type="ECO:0000313" key="18">
    <source>
        <dbReference type="Proteomes" id="UP000251002"/>
    </source>
</evidence>
<feature type="compositionally biased region" description="Gly residues" evidence="14">
    <location>
        <begin position="887"/>
        <end position="912"/>
    </location>
</feature>
<dbReference type="InterPro" id="IPR023346">
    <property type="entry name" value="Lysozyme-like_dom_sf"/>
</dbReference>
<evidence type="ECO:0000256" key="5">
    <source>
        <dbReference type="ARBA" id="ARBA00022676"/>
    </source>
</evidence>
<keyword evidence="11" id="KW-0961">Cell wall biogenesis/degradation</keyword>
<dbReference type="Proteomes" id="UP000251002">
    <property type="component" value="Unassembled WGS sequence"/>
</dbReference>
<dbReference type="SUPFAM" id="SSF53955">
    <property type="entry name" value="Lysozyme-like"/>
    <property type="match status" value="1"/>
</dbReference>
<keyword evidence="18" id="KW-1185">Reference proteome</keyword>
<dbReference type="SUPFAM" id="SSF56601">
    <property type="entry name" value="beta-lactamase/transpeptidase-like"/>
    <property type="match status" value="1"/>
</dbReference>
<evidence type="ECO:0000256" key="9">
    <source>
        <dbReference type="ARBA" id="ARBA00022984"/>
    </source>
</evidence>
<dbReference type="RefSeq" id="WP_112222650.1">
    <property type="nucleotide sequence ID" value="NZ_CP047673.1"/>
</dbReference>
<name>A0A365L0Y7_9BACL</name>
<accession>A0A365L0Y7</accession>
<dbReference type="GO" id="GO:0008360">
    <property type="term" value="P:regulation of cell shape"/>
    <property type="evidence" value="ECO:0007669"/>
    <property type="project" value="UniProtKB-KW"/>
</dbReference>
<dbReference type="GO" id="GO:0071555">
    <property type="term" value="P:cell wall organization"/>
    <property type="evidence" value="ECO:0007669"/>
    <property type="project" value="UniProtKB-KW"/>
</dbReference>
<comment type="catalytic activity">
    <reaction evidence="12">
        <text>Preferential cleavage: (Ac)2-L-Lys-D-Ala-|-D-Ala. Also transpeptidation of peptidyl-alanyl moieties that are N-acyl substituents of D-alanine.</text>
        <dbReference type="EC" id="3.4.16.4"/>
    </reaction>
</comment>
<keyword evidence="15" id="KW-0472">Membrane</keyword>
<keyword evidence="7" id="KW-0378">Hydrolase</keyword>
<feature type="compositionally biased region" description="Acidic residues" evidence="14">
    <location>
        <begin position="845"/>
        <end position="866"/>
    </location>
</feature>